<evidence type="ECO:0000256" key="1">
    <source>
        <dbReference type="ARBA" id="ARBA00004141"/>
    </source>
</evidence>
<dbReference type="Proteomes" id="UP000019473">
    <property type="component" value="Unassembled WGS sequence"/>
</dbReference>
<comment type="caution">
    <text evidence="8">The sequence shown here is derived from an EMBL/GenBank/DDBJ whole genome shotgun (WGS) entry which is preliminary data.</text>
</comment>
<feature type="transmembrane region" description="Helical" evidence="6">
    <location>
        <begin position="101"/>
        <end position="124"/>
    </location>
</feature>
<evidence type="ECO:0000313" key="8">
    <source>
        <dbReference type="EMBL" id="EXJ57989.1"/>
    </source>
</evidence>
<name>W9WHK9_9EURO</name>
<evidence type="ECO:0000259" key="7">
    <source>
        <dbReference type="PROSITE" id="PS50850"/>
    </source>
</evidence>
<feature type="transmembrane region" description="Helical" evidence="6">
    <location>
        <begin position="64"/>
        <end position="89"/>
    </location>
</feature>
<dbReference type="PROSITE" id="PS00217">
    <property type="entry name" value="SUGAR_TRANSPORT_2"/>
    <property type="match status" value="1"/>
</dbReference>
<dbReference type="VEuPathDB" id="FungiDB:A1O7_05412"/>
<reference evidence="8 9" key="1">
    <citation type="submission" date="2013-03" db="EMBL/GenBank/DDBJ databases">
        <title>The Genome Sequence of Cladophialophora yegresii CBS 114405.</title>
        <authorList>
            <consortium name="The Broad Institute Genomics Platform"/>
            <person name="Cuomo C."/>
            <person name="de Hoog S."/>
            <person name="Gorbushina A."/>
            <person name="Walker B."/>
            <person name="Young S.K."/>
            <person name="Zeng Q."/>
            <person name="Gargeya S."/>
            <person name="Fitzgerald M."/>
            <person name="Haas B."/>
            <person name="Abouelleil A."/>
            <person name="Allen A.W."/>
            <person name="Alvarado L."/>
            <person name="Arachchi H.M."/>
            <person name="Berlin A.M."/>
            <person name="Chapman S.B."/>
            <person name="Gainer-Dewar J."/>
            <person name="Goldberg J."/>
            <person name="Griggs A."/>
            <person name="Gujja S."/>
            <person name="Hansen M."/>
            <person name="Howarth C."/>
            <person name="Imamovic A."/>
            <person name="Ireland A."/>
            <person name="Larimer J."/>
            <person name="McCowan C."/>
            <person name="Murphy C."/>
            <person name="Pearson M."/>
            <person name="Poon T.W."/>
            <person name="Priest M."/>
            <person name="Roberts A."/>
            <person name="Saif S."/>
            <person name="Shea T."/>
            <person name="Sisk P."/>
            <person name="Sykes S."/>
            <person name="Wortman J."/>
            <person name="Nusbaum C."/>
            <person name="Birren B."/>
        </authorList>
    </citation>
    <scope>NUCLEOTIDE SEQUENCE [LARGE SCALE GENOMIC DNA]</scope>
    <source>
        <strain evidence="8 9">CBS 114405</strain>
    </source>
</reference>
<sequence>MAKLTWFNIAICLVVSWGGFSYGFGFAIFVTSLGQPSFYEYFDLDPTTPRSKSNPILTLEIHKSLILCSILGAINALFNFGLAVGALAQGWLVDVVGRKKAFYIAAISSLVGAALITSSTVIGMLIAVRLLHGFGLGMLICLVPLYLTEVAPPRHRGSLSGLTTLSFGMGYLVCAWLSIGTYYAKEFNIQVRVPLALAMVGPLALVVGLPFIPESPRYLCLKNRPNEAWTVLRRIHHDPDDEADSAAHAEFVQITRQVEFEKEQKAGYIEMFRKPSWRKRSLLAIFIQSVLPTPILEFG</sequence>
<dbReference type="HOGENOM" id="CLU_001265_30_2_1"/>
<dbReference type="PROSITE" id="PS50850">
    <property type="entry name" value="MFS"/>
    <property type="match status" value="1"/>
</dbReference>
<evidence type="ECO:0000256" key="4">
    <source>
        <dbReference type="ARBA" id="ARBA00022989"/>
    </source>
</evidence>
<dbReference type="eggNOG" id="KOG0254">
    <property type="taxonomic scope" value="Eukaryota"/>
</dbReference>
<evidence type="ECO:0000313" key="9">
    <source>
        <dbReference type="Proteomes" id="UP000019473"/>
    </source>
</evidence>
<feature type="transmembrane region" description="Helical" evidence="6">
    <location>
        <begin position="191"/>
        <end position="212"/>
    </location>
</feature>
<comment type="subcellular location">
    <subcellularLocation>
        <location evidence="1">Membrane</location>
        <topology evidence="1">Multi-pass membrane protein</topology>
    </subcellularLocation>
</comment>
<feature type="transmembrane region" description="Helical" evidence="6">
    <location>
        <begin position="130"/>
        <end position="147"/>
    </location>
</feature>
<dbReference type="Pfam" id="PF00083">
    <property type="entry name" value="Sugar_tr"/>
    <property type="match status" value="1"/>
</dbReference>
<feature type="transmembrane region" description="Helical" evidence="6">
    <location>
        <begin position="159"/>
        <end position="179"/>
    </location>
</feature>
<dbReference type="RefSeq" id="XP_007757612.1">
    <property type="nucleotide sequence ID" value="XM_007759422.1"/>
</dbReference>
<dbReference type="InterPro" id="IPR005828">
    <property type="entry name" value="MFS_sugar_transport-like"/>
</dbReference>
<keyword evidence="9" id="KW-1185">Reference proteome</keyword>
<gene>
    <name evidence="8" type="ORF">A1O7_05412</name>
</gene>
<keyword evidence="5 6" id="KW-0472">Membrane</keyword>
<comment type="similarity">
    <text evidence="2">Belongs to the major facilitator superfamily. Sugar transporter (TC 2.A.1.1) family.</text>
</comment>
<organism evidence="8 9">
    <name type="scientific">Cladophialophora yegresii CBS 114405</name>
    <dbReference type="NCBI Taxonomy" id="1182544"/>
    <lineage>
        <taxon>Eukaryota</taxon>
        <taxon>Fungi</taxon>
        <taxon>Dikarya</taxon>
        <taxon>Ascomycota</taxon>
        <taxon>Pezizomycotina</taxon>
        <taxon>Eurotiomycetes</taxon>
        <taxon>Chaetothyriomycetidae</taxon>
        <taxon>Chaetothyriales</taxon>
        <taxon>Herpotrichiellaceae</taxon>
        <taxon>Cladophialophora</taxon>
    </lineage>
</organism>
<evidence type="ECO:0000256" key="3">
    <source>
        <dbReference type="ARBA" id="ARBA00022692"/>
    </source>
</evidence>
<dbReference type="InterPro" id="IPR005829">
    <property type="entry name" value="Sugar_transporter_CS"/>
</dbReference>
<dbReference type="PANTHER" id="PTHR48022:SF11">
    <property type="entry name" value="MONOSACCHARIDE TRANSPORTER (HXT8), PUTATIVE (AFU_ORTHOLOGUE AFUA_2G08120)-RELATED"/>
    <property type="match status" value="1"/>
</dbReference>
<dbReference type="Gene3D" id="1.20.1250.20">
    <property type="entry name" value="MFS general substrate transporter like domains"/>
    <property type="match status" value="1"/>
</dbReference>
<keyword evidence="3 6" id="KW-0812">Transmembrane</keyword>
<dbReference type="AlphaFoldDB" id="W9WHK9"/>
<dbReference type="InterPro" id="IPR020846">
    <property type="entry name" value="MFS_dom"/>
</dbReference>
<feature type="transmembrane region" description="Helical" evidence="6">
    <location>
        <begin position="7"/>
        <end position="30"/>
    </location>
</feature>
<dbReference type="GO" id="GO:0016020">
    <property type="term" value="C:membrane"/>
    <property type="evidence" value="ECO:0007669"/>
    <property type="project" value="UniProtKB-SubCell"/>
</dbReference>
<keyword evidence="4 6" id="KW-1133">Transmembrane helix</keyword>
<dbReference type="InterPro" id="IPR036259">
    <property type="entry name" value="MFS_trans_sf"/>
</dbReference>
<dbReference type="EMBL" id="AMGW01000004">
    <property type="protein sequence ID" value="EXJ57989.1"/>
    <property type="molecule type" value="Genomic_DNA"/>
</dbReference>
<feature type="domain" description="Major facilitator superfamily (MFS) profile" evidence="7">
    <location>
        <begin position="11"/>
        <end position="299"/>
    </location>
</feature>
<accession>W9WHK9</accession>
<dbReference type="GeneID" id="19179997"/>
<proteinExistence type="inferred from homology"/>
<dbReference type="InterPro" id="IPR050360">
    <property type="entry name" value="MFS_Sugar_Transporters"/>
</dbReference>
<protein>
    <recommendedName>
        <fullName evidence="7">Major facilitator superfamily (MFS) profile domain-containing protein</fullName>
    </recommendedName>
</protein>
<evidence type="ECO:0000256" key="5">
    <source>
        <dbReference type="ARBA" id="ARBA00023136"/>
    </source>
</evidence>
<dbReference type="PANTHER" id="PTHR48022">
    <property type="entry name" value="PLASTIDIC GLUCOSE TRANSPORTER 4"/>
    <property type="match status" value="1"/>
</dbReference>
<dbReference type="SUPFAM" id="SSF103473">
    <property type="entry name" value="MFS general substrate transporter"/>
    <property type="match status" value="1"/>
</dbReference>
<evidence type="ECO:0000256" key="6">
    <source>
        <dbReference type="SAM" id="Phobius"/>
    </source>
</evidence>
<dbReference type="OrthoDB" id="6612291at2759"/>
<evidence type="ECO:0000256" key="2">
    <source>
        <dbReference type="ARBA" id="ARBA00010992"/>
    </source>
</evidence>
<dbReference type="GO" id="GO:0005351">
    <property type="term" value="F:carbohydrate:proton symporter activity"/>
    <property type="evidence" value="ECO:0007669"/>
    <property type="project" value="TreeGrafter"/>
</dbReference>